<gene>
    <name evidence="2" type="ORF">JM946_10980</name>
</gene>
<keyword evidence="3" id="KW-1185">Reference proteome</keyword>
<dbReference type="EMBL" id="JAEVLS010000002">
    <property type="protein sequence ID" value="MBM0105277.1"/>
    <property type="molecule type" value="Genomic_DNA"/>
</dbReference>
<accession>A0ABS1WWD0</accession>
<keyword evidence="1" id="KW-1133">Transmembrane helix</keyword>
<evidence type="ECO:0000256" key="1">
    <source>
        <dbReference type="SAM" id="Phobius"/>
    </source>
</evidence>
<keyword evidence="1" id="KW-0812">Transmembrane</keyword>
<reference evidence="2 3" key="1">
    <citation type="journal article" date="2021" name="Int. J. Syst. Evol. Microbiol.">
        <title>Steroidobacter gossypii sp. nov., isolated from soil of cotton cropping field.</title>
        <authorList>
            <person name="Huang R."/>
            <person name="Yang S."/>
            <person name="Zhen C."/>
            <person name="Liu W."/>
        </authorList>
    </citation>
    <scope>NUCLEOTIDE SEQUENCE [LARGE SCALE GENOMIC DNA]</scope>
    <source>
        <strain evidence="2 3">S1-65</strain>
    </source>
</reference>
<sequence>MEQTFTKPPEGPSVVARNIEALLQRQNREQERRTLQQRIADAITGAAGSLPFVYVHLAIVLAWVLINVGWTPLKPFDPTFVLLATAASVEAIFLSTFVLVTQNRMQREADRRANLDLQISLLTEHELTRVIQLVDAVAAKVGAQVPIPELDELQRDVSPEQVLDAIDDASTRGSE</sequence>
<feature type="transmembrane region" description="Helical" evidence="1">
    <location>
        <begin position="42"/>
        <end position="66"/>
    </location>
</feature>
<protein>
    <submittedName>
        <fullName evidence="2">DUF1003 domain-containing protein</fullName>
    </submittedName>
</protein>
<feature type="transmembrane region" description="Helical" evidence="1">
    <location>
        <begin position="78"/>
        <end position="101"/>
    </location>
</feature>
<proteinExistence type="predicted"/>
<comment type="caution">
    <text evidence="2">The sequence shown here is derived from an EMBL/GenBank/DDBJ whole genome shotgun (WGS) entry which is preliminary data.</text>
</comment>
<keyword evidence="1" id="KW-0472">Membrane</keyword>
<evidence type="ECO:0000313" key="3">
    <source>
        <dbReference type="Proteomes" id="UP000661077"/>
    </source>
</evidence>
<organism evidence="2 3">
    <name type="scientific">Steroidobacter gossypii</name>
    <dbReference type="NCBI Taxonomy" id="2805490"/>
    <lineage>
        <taxon>Bacteria</taxon>
        <taxon>Pseudomonadati</taxon>
        <taxon>Pseudomonadota</taxon>
        <taxon>Gammaproteobacteria</taxon>
        <taxon>Steroidobacterales</taxon>
        <taxon>Steroidobacteraceae</taxon>
        <taxon>Steroidobacter</taxon>
    </lineage>
</organism>
<dbReference type="Pfam" id="PF06210">
    <property type="entry name" value="DUF1003"/>
    <property type="match status" value="1"/>
</dbReference>
<dbReference type="Proteomes" id="UP000661077">
    <property type="component" value="Unassembled WGS sequence"/>
</dbReference>
<evidence type="ECO:0000313" key="2">
    <source>
        <dbReference type="EMBL" id="MBM0105277.1"/>
    </source>
</evidence>
<dbReference type="RefSeq" id="WP_203167328.1">
    <property type="nucleotide sequence ID" value="NZ_JAEVLS010000002.1"/>
</dbReference>
<name>A0ABS1WWD0_9GAMM</name>
<dbReference type="InterPro" id="IPR010406">
    <property type="entry name" value="DUF1003"/>
</dbReference>